<keyword evidence="1" id="KW-0812">Transmembrane</keyword>
<feature type="non-terminal residue" evidence="2">
    <location>
        <position position="1"/>
    </location>
</feature>
<feature type="non-terminal residue" evidence="2">
    <location>
        <position position="124"/>
    </location>
</feature>
<comment type="caution">
    <text evidence="2">The sequence shown here is derived from an EMBL/GenBank/DDBJ whole genome shotgun (WGS) entry which is preliminary data.</text>
</comment>
<sequence length="124" mass="13260">FSTSASITLSISAPWCLFFCFTGLTVRSMVNRCSITSALMPVNSSVEYANTSAKSLITLISLDFTGSSNSFPIQNFLSSHPLTIYISSTSPPGCISTFSFPFSFLCLSSFDIDPPGRLTSSILG</sequence>
<feature type="transmembrane region" description="Helical" evidence="1">
    <location>
        <begin position="6"/>
        <end position="26"/>
    </location>
</feature>
<keyword evidence="1" id="KW-0472">Membrane</keyword>
<dbReference type="EMBL" id="CACSLK010027773">
    <property type="protein sequence ID" value="CAA0829015.1"/>
    <property type="molecule type" value="Genomic_DNA"/>
</dbReference>
<protein>
    <submittedName>
        <fullName evidence="2">Uncharacterized protein</fullName>
    </submittedName>
</protein>
<evidence type="ECO:0000256" key="1">
    <source>
        <dbReference type="SAM" id="Phobius"/>
    </source>
</evidence>
<reference evidence="2" key="1">
    <citation type="submission" date="2019-12" db="EMBL/GenBank/DDBJ databases">
        <authorList>
            <person name="Scholes J."/>
        </authorList>
    </citation>
    <scope>NUCLEOTIDE SEQUENCE</scope>
</reference>
<keyword evidence="3" id="KW-1185">Reference proteome</keyword>
<proteinExistence type="predicted"/>
<evidence type="ECO:0000313" key="2">
    <source>
        <dbReference type="EMBL" id="CAA0829015.1"/>
    </source>
</evidence>
<dbReference type="AlphaFoldDB" id="A0A9N7NHG2"/>
<organism evidence="2 3">
    <name type="scientific">Striga hermonthica</name>
    <name type="common">Purple witchweed</name>
    <name type="synonym">Buchnera hermonthica</name>
    <dbReference type="NCBI Taxonomy" id="68872"/>
    <lineage>
        <taxon>Eukaryota</taxon>
        <taxon>Viridiplantae</taxon>
        <taxon>Streptophyta</taxon>
        <taxon>Embryophyta</taxon>
        <taxon>Tracheophyta</taxon>
        <taxon>Spermatophyta</taxon>
        <taxon>Magnoliopsida</taxon>
        <taxon>eudicotyledons</taxon>
        <taxon>Gunneridae</taxon>
        <taxon>Pentapetalae</taxon>
        <taxon>asterids</taxon>
        <taxon>lamiids</taxon>
        <taxon>Lamiales</taxon>
        <taxon>Orobanchaceae</taxon>
        <taxon>Buchnereae</taxon>
        <taxon>Striga</taxon>
    </lineage>
</organism>
<keyword evidence="1" id="KW-1133">Transmembrane helix</keyword>
<gene>
    <name evidence="2" type="ORF">SHERM_24607</name>
</gene>
<accession>A0A9N7NHG2</accession>
<name>A0A9N7NHG2_STRHE</name>
<dbReference type="Proteomes" id="UP001153555">
    <property type="component" value="Unassembled WGS sequence"/>
</dbReference>
<evidence type="ECO:0000313" key="3">
    <source>
        <dbReference type="Proteomes" id="UP001153555"/>
    </source>
</evidence>